<keyword evidence="5 6" id="KW-0408">Iron</keyword>
<dbReference type="Pfam" id="PF13432">
    <property type="entry name" value="TPR_16"/>
    <property type="match status" value="1"/>
</dbReference>
<dbReference type="PANTHER" id="PTHR37823">
    <property type="entry name" value="CYTOCHROME C-553-LIKE"/>
    <property type="match status" value="1"/>
</dbReference>
<dbReference type="EMBL" id="CP149782">
    <property type="protein sequence ID" value="WYF45717.1"/>
    <property type="molecule type" value="Genomic_DNA"/>
</dbReference>
<dbReference type="SUPFAM" id="SSF48452">
    <property type="entry name" value="TPR-like"/>
    <property type="match status" value="1"/>
</dbReference>
<dbReference type="InterPro" id="IPR051811">
    <property type="entry name" value="Cytochrome_c550/c551-like"/>
</dbReference>
<name>A0AAU6Q5U3_9DEIO</name>
<dbReference type="GO" id="GO:0046872">
    <property type="term" value="F:metal ion binding"/>
    <property type="evidence" value="ECO:0007669"/>
    <property type="project" value="UniProtKB-KW"/>
</dbReference>
<evidence type="ECO:0000256" key="5">
    <source>
        <dbReference type="ARBA" id="ARBA00023004"/>
    </source>
</evidence>
<dbReference type="InterPro" id="IPR011990">
    <property type="entry name" value="TPR-like_helical_dom_sf"/>
</dbReference>
<dbReference type="SUPFAM" id="SSF46626">
    <property type="entry name" value="Cytochrome c"/>
    <property type="match status" value="1"/>
</dbReference>
<keyword evidence="4" id="KW-0249">Electron transport</keyword>
<dbReference type="PROSITE" id="PS51007">
    <property type="entry name" value="CYTC"/>
    <property type="match status" value="1"/>
</dbReference>
<evidence type="ECO:0000256" key="6">
    <source>
        <dbReference type="PROSITE-ProRule" id="PRU00433"/>
    </source>
</evidence>
<dbReference type="PANTHER" id="PTHR37823:SF4">
    <property type="entry name" value="MENAQUINOL-CYTOCHROME C REDUCTASE CYTOCHROME B_C SUBUNIT"/>
    <property type="match status" value="1"/>
</dbReference>
<evidence type="ECO:0000313" key="8">
    <source>
        <dbReference type="EMBL" id="WYF45717.1"/>
    </source>
</evidence>
<keyword evidence="2 6" id="KW-0349">Heme</keyword>
<evidence type="ECO:0000256" key="3">
    <source>
        <dbReference type="ARBA" id="ARBA00022723"/>
    </source>
</evidence>
<dbReference type="AlphaFoldDB" id="A0AAU6Q5U3"/>
<evidence type="ECO:0000256" key="1">
    <source>
        <dbReference type="ARBA" id="ARBA00022448"/>
    </source>
</evidence>
<dbReference type="RefSeq" id="WP_339097044.1">
    <property type="nucleotide sequence ID" value="NZ_CP149782.1"/>
</dbReference>
<dbReference type="InterPro" id="IPR009056">
    <property type="entry name" value="Cyt_c-like_dom"/>
</dbReference>
<dbReference type="InterPro" id="IPR036909">
    <property type="entry name" value="Cyt_c-like_dom_sf"/>
</dbReference>
<organism evidence="8">
    <name type="scientific">Deinococcus sp. VB142</name>
    <dbReference type="NCBI Taxonomy" id="3112952"/>
    <lineage>
        <taxon>Bacteria</taxon>
        <taxon>Thermotogati</taxon>
        <taxon>Deinococcota</taxon>
        <taxon>Deinococci</taxon>
        <taxon>Deinococcales</taxon>
        <taxon>Deinococcaceae</taxon>
        <taxon>Deinococcus</taxon>
    </lineage>
</organism>
<keyword evidence="3 6" id="KW-0479">Metal-binding</keyword>
<evidence type="ECO:0000256" key="2">
    <source>
        <dbReference type="ARBA" id="ARBA00022617"/>
    </source>
</evidence>
<protein>
    <submittedName>
        <fullName evidence="8">C-type cytochrome</fullName>
    </submittedName>
</protein>
<gene>
    <name evidence="8" type="ORF">WDJ50_06260</name>
</gene>
<accession>A0AAU6Q5U3</accession>
<dbReference type="Gene3D" id="1.25.40.10">
    <property type="entry name" value="Tetratricopeptide repeat domain"/>
    <property type="match status" value="1"/>
</dbReference>
<keyword evidence="1" id="KW-0813">Transport</keyword>
<evidence type="ECO:0000256" key="4">
    <source>
        <dbReference type="ARBA" id="ARBA00022982"/>
    </source>
</evidence>
<proteinExistence type="predicted"/>
<dbReference type="Pfam" id="PF13442">
    <property type="entry name" value="Cytochrome_CBB3"/>
    <property type="match status" value="1"/>
</dbReference>
<feature type="domain" description="Cytochrome c" evidence="7">
    <location>
        <begin position="264"/>
        <end position="338"/>
    </location>
</feature>
<dbReference type="GO" id="GO:0020037">
    <property type="term" value="F:heme binding"/>
    <property type="evidence" value="ECO:0007669"/>
    <property type="project" value="InterPro"/>
</dbReference>
<evidence type="ECO:0000259" key="7">
    <source>
        <dbReference type="PROSITE" id="PS51007"/>
    </source>
</evidence>
<dbReference type="Gene3D" id="1.10.760.10">
    <property type="entry name" value="Cytochrome c-like domain"/>
    <property type="match status" value="1"/>
</dbReference>
<reference evidence="8" key="1">
    <citation type="submission" date="2024-03" db="EMBL/GenBank/DDBJ databases">
        <title>Deinococcus weizhi sp. nov., isolated from human skin.</title>
        <authorList>
            <person name="Wei Z."/>
            <person name="Tian F."/>
            <person name="Yang C."/>
            <person name="Xin L.T."/>
            <person name="Wen Z.J."/>
            <person name="Lan K.C."/>
            <person name="Yu L."/>
            <person name="Zhe W."/>
            <person name="Dan F.D."/>
            <person name="Jun W."/>
            <person name="Rui Z."/>
            <person name="Yong X.J."/>
            <person name="Ting Y."/>
            <person name="Wei X."/>
            <person name="Xu Z.G."/>
            <person name="Xin Z."/>
            <person name="Dong F.G."/>
            <person name="Ni X.M."/>
            <person name="Zheng M.G."/>
            <person name="Chun Y."/>
            <person name="Qian W.X."/>
        </authorList>
    </citation>
    <scope>NUCLEOTIDE SEQUENCE</scope>
    <source>
        <strain evidence="8">VB142</strain>
    </source>
</reference>
<dbReference type="GO" id="GO:0009055">
    <property type="term" value="F:electron transfer activity"/>
    <property type="evidence" value="ECO:0007669"/>
    <property type="project" value="InterPro"/>
</dbReference>
<sequence length="340" mass="36227">MIFVLLVLGTLAFALLLLPILAPTRLTPQDTRRTELEEEKELLLGNLRELDSAGTDAGTLTREKVRLTQVLHELDALPPAPAAAQARPALPTAAATLLGVALLLGVGSATFLPQWRNVGLSPNEQAQLRGAAELPRLAAKAEKTQAPADYLAWGDAAWDAGKFNEAAKAYTQVLLKERDNAKALRRVGYALLSSREMARDGMSFIARSVALDPQAPEGQLLYGYGLGLFGQYAEGIKALETYRKLDPGGRDADELLVEYQAKVGGQVDGQLVFAQNCASCHGQKGEGGTGPKLVGSPALKNEAALRQIVLNGATGMPAFPQLEGKQLDALVKTLQGESWP</sequence>